<proteinExistence type="inferred from homology"/>
<evidence type="ECO:0000256" key="2">
    <source>
        <dbReference type="ARBA" id="ARBA00008017"/>
    </source>
</evidence>
<feature type="transmembrane region" description="Helical" evidence="8">
    <location>
        <begin position="47"/>
        <end position="69"/>
    </location>
</feature>
<evidence type="ECO:0000256" key="4">
    <source>
        <dbReference type="ARBA" id="ARBA00022692"/>
    </source>
</evidence>
<comment type="subcellular location">
    <subcellularLocation>
        <location evidence="1">Cell membrane</location>
        <topology evidence="1">Multi-pass membrane protein</topology>
    </subcellularLocation>
</comment>
<evidence type="ECO:0000256" key="1">
    <source>
        <dbReference type="ARBA" id="ARBA00004651"/>
    </source>
</evidence>
<protein>
    <submittedName>
        <fullName evidence="11">Small-conductance mechanosensitive channel</fullName>
    </submittedName>
</protein>
<dbReference type="EMBL" id="BMAY01000008">
    <property type="protein sequence ID" value="GFZ27334.1"/>
    <property type="molecule type" value="Genomic_DNA"/>
</dbReference>
<accession>A0A916QHC3</accession>
<evidence type="ECO:0000313" key="12">
    <source>
        <dbReference type="Proteomes" id="UP000677218"/>
    </source>
</evidence>
<feature type="domain" description="Mechanosensitive ion channel MscS" evidence="9">
    <location>
        <begin position="94"/>
        <end position="156"/>
    </location>
</feature>
<evidence type="ECO:0000256" key="6">
    <source>
        <dbReference type="ARBA" id="ARBA00023136"/>
    </source>
</evidence>
<dbReference type="SUPFAM" id="SSF82689">
    <property type="entry name" value="Mechanosensitive channel protein MscS (YggB), C-terminal domain"/>
    <property type="match status" value="1"/>
</dbReference>
<dbReference type="GO" id="GO:0005886">
    <property type="term" value="C:plasma membrane"/>
    <property type="evidence" value="ECO:0007669"/>
    <property type="project" value="UniProtKB-SubCell"/>
</dbReference>
<reference evidence="11" key="1">
    <citation type="submission" date="2020-08" db="EMBL/GenBank/DDBJ databases">
        <title>Taxonomic study for Lactobacillus species isolated from hardwood bark.</title>
        <authorList>
            <person name="Tohno M."/>
            <person name="Tanizawa Y."/>
        </authorList>
    </citation>
    <scope>NUCLEOTIDE SEQUENCE</scope>
    <source>
        <strain evidence="11">B40</strain>
    </source>
</reference>
<evidence type="ECO:0000259" key="9">
    <source>
        <dbReference type="Pfam" id="PF00924"/>
    </source>
</evidence>
<feature type="transmembrane region" description="Helical" evidence="8">
    <location>
        <begin position="6"/>
        <end position="26"/>
    </location>
</feature>
<dbReference type="Pfam" id="PF21088">
    <property type="entry name" value="MS_channel_1st"/>
    <property type="match status" value="1"/>
</dbReference>
<evidence type="ECO:0000256" key="3">
    <source>
        <dbReference type="ARBA" id="ARBA00022475"/>
    </source>
</evidence>
<dbReference type="InterPro" id="IPR049142">
    <property type="entry name" value="MS_channel_1st"/>
</dbReference>
<dbReference type="AlphaFoldDB" id="A0A916QHC3"/>
<feature type="domain" description="Mechanosensitive ion channel transmembrane helices 2/3" evidence="10">
    <location>
        <begin position="51"/>
        <end position="91"/>
    </location>
</feature>
<dbReference type="SUPFAM" id="SSF82861">
    <property type="entry name" value="Mechanosensitive channel protein MscS (YggB), transmembrane region"/>
    <property type="match status" value="1"/>
</dbReference>
<comment type="similarity">
    <text evidence="2">Belongs to the MscS (TC 1.A.23) family.</text>
</comment>
<dbReference type="FunFam" id="2.30.30.60:FF:000001">
    <property type="entry name" value="MscS Mechanosensitive ion channel"/>
    <property type="match status" value="1"/>
</dbReference>
<dbReference type="Proteomes" id="UP000677218">
    <property type="component" value="Unassembled WGS sequence"/>
</dbReference>
<dbReference type="PANTHER" id="PTHR30460:SF0">
    <property type="entry name" value="MODERATE CONDUCTANCE MECHANOSENSITIVE CHANNEL YBIO"/>
    <property type="match status" value="1"/>
</dbReference>
<feature type="transmembrane region" description="Helical" evidence="8">
    <location>
        <begin position="75"/>
        <end position="94"/>
    </location>
</feature>
<evidence type="ECO:0000259" key="10">
    <source>
        <dbReference type="Pfam" id="PF21088"/>
    </source>
</evidence>
<keyword evidence="6 8" id="KW-0472">Membrane</keyword>
<organism evidence="11 12">
    <name type="scientific">Lactobacillus corticis</name>
    <dbReference type="NCBI Taxonomy" id="2201249"/>
    <lineage>
        <taxon>Bacteria</taxon>
        <taxon>Bacillati</taxon>
        <taxon>Bacillota</taxon>
        <taxon>Bacilli</taxon>
        <taxon>Lactobacillales</taxon>
        <taxon>Lactobacillaceae</taxon>
        <taxon>Lactobacillus</taxon>
    </lineage>
</organism>
<comment type="caution">
    <text evidence="11">The sequence shown here is derived from an EMBL/GenBank/DDBJ whole genome shotgun (WGS) entry which is preliminary data.</text>
</comment>
<keyword evidence="5 8" id="KW-1133">Transmembrane helix</keyword>
<keyword evidence="3" id="KW-1003">Cell membrane</keyword>
<evidence type="ECO:0000256" key="7">
    <source>
        <dbReference type="ARBA" id="ARBA00059688"/>
    </source>
</evidence>
<keyword evidence="4 8" id="KW-0812">Transmembrane</keyword>
<evidence type="ECO:0000313" key="11">
    <source>
        <dbReference type="EMBL" id="GFZ27334.1"/>
    </source>
</evidence>
<gene>
    <name evidence="11" type="primary">mscS</name>
    <name evidence="11" type="ORF">LCB40_12140</name>
</gene>
<sequence length="258" mass="28186">MMSSIWQLVISSIVFLIIYKAGEALINRYVRRNKEKLTQRSQTIAALVNSIFHYTVLFFYLFAVLSILGVPVGTLLASASILSLAIGMGAQGFVSDIVNGFFILSEGQYDVGDLVQIGENTGTVVQLGIRSTKLKSSDGSLIFIPNRNITIVQNLAKGGIGLNIDLELDAANDLDEINRILTKVNQETPHDPAVLLKEPVLSGVISQAGSTILYRVHFQVQPGEEGKIRNLYFSRYLDALKANGIKFPKTALPKTSSK</sequence>
<evidence type="ECO:0000256" key="5">
    <source>
        <dbReference type="ARBA" id="ARBA00022989"/>
    </source>
</evidence>
<dbReference type="InterPro" id="IPR045276">
    <property type="entry name" value="YbiO_bact"/>
</dbReference>
<evidence type="ECO:0000256" key="8">
    <source>
        <dbReference type="SAM" id="Phobius"/>
    </source>
</evidence>
<dbReference type="Pfam" id="PF00924">
    <property type="entry name" value="MS_channel_2nd"/>
    <property type="match status" value="1"/>
</dbReference>
<comment type="function">
    <text evidence="7">May play a role in resistance to osmotic downshock.</text>
</comment>
<dbReference type="InterPro" id="IPR023408">
    <property type="entry name" value="MscS_beta-dom_sf"/>
</dbReference>
<dbReference type="InterPro" id="IPR010920">
    <property type="entry name" value="LSM_dom_sf"/>
</dbReference>
<keyword evidence="12" id="KW-1185">Reference proteome</keyword>
<dbReference type="GO" id="GO:0008381">
    <property type="term" value="F:mechanosensitive monoatomic ion channel activity"/>
    <property type="evidence" value="ECO:0007669"/>
    <property type="project" value="InterPro"/>
</dbReference>
<dbReference type="InterPro" id="IPR011066">
    <property type="entry name" value="MscS_channel_C_sf"/>
</dbReference>
<dbReference type="SUPFAM" id="SSF50182">
    <property type="entry name" value="Sm-like ribonucleoproteins"/>
    <property type="match status" value="1"/>
</dbReference>
<dbReference type="PANTHER" id="PTHR30460">
    <property type="entry name" value="MODERATE CONDUCTANCE MECHANOSENSITIVE CHANNEL YBIO"/>
    <property type="match status" value="1"/>
</dbReference>
<dbReference type="InterPro" id="IPR006685">
    <property type="entry name" value="MscS_channel_2nd"/>
</dbReference>
<name>A0A916QHC3_9LACO</name>
<dbReference type="Gene3D" id="3.30.70.100">
    <property type="match status" value="1"/>
</dbReference>
<dbReference type="Gene3D" id="2.30.30.60">
    <property type="match status" value="1"/>
</dbReference>
<dbReference type="Gene3D" id="1.10.287.1260">
    <property type="match status" value="1"/>
</dbReference>
<dbReference type="InterPro" id="IPR011014">
    <property type="entry name" value="MscS_channel_TM-2"/>
</dbReference>